<accession>A0A4S2M815</accession>
<keyword evidence="2" id="KW-1185">Reference proteome</keyword>
<sequence length="135" mass="15301">MWLFRSANKPQMYLNACTTEPIKHRSNCSRSAFSAMQMDLSIMNPTIGMHEFRCRFPSSFLALITSYLGYLCFSPEDTKKIQNALIKESKALRTSAKSTVQQSCFNSSLDLSFTTQICTLSGKEHCAGEFVPDFW</sequence>
<reference evidence="1 2" key="1">
    <citation type="journal article" date="2019" name="BMC Genomics">
        <title>New insights from Opisthorchis felineus genome: update on genomics of the epidemiologically important liver flukes.</title>
        <authorList>
            <person name="Ershov N.I."/>
            <person name="Mordvinov V.A."/>
            <person name="Prokhortchouk E.B."/>
            <person name="Pakharukova M.Y."/>
            <person name="Gunbin K.V."/>
            <person name="Ustyantsev K."/>
            <person name="Genaev M.A."/>
            <person name="Blinov A.G."/>
            <person name="Mazur A."/>
            <person name="Boulygina E."/>
            <person name="Tsygankova S."/>
            <person name="Khrameeva E."/>
            <person name="Chekanov N."/>
            <person name="Fan G."/>
            <person name="Xiao A."/>
            <person name="Zhang H."/>
            <person name="Xu X."/>
            <person name="Yang H."/>
            <person name="Solovyev V."/>
            <person name="Lee S.M."/>
            <person name="Liu X."/>
            <person name="Afonnikov D.A."/>
            <person name="Skryabin K.G."/>
        </authorList>
    </citation>
    <scope>NUCLEOTIDE SEQUENCE [LARGE SCALE GENOMIC DNA]</scope>
    <source>
        <strain evidence="1">AK-0245</strain>
        <tissue evidence="1">Whole organism</tissue>
    </source>
</reference>
<name>A0A4S2M815_OPIFE</name>
<proteinExistence type="predicted"/>
<evidence type="ECO:0000313" key="2">
    <source>
        <dbReference type="Proteomes" id="UP000308267"/>
    </source>
</evidence>
<comment type="caution">
    <text evidence="1">The sequence shown here is derived from an EMBL/GenBank/DDBJ whole genome shotgun (WGS) entry which is preliminary data.</text>
</comment>
<organism evidence="1 2">
    <name type="scientific">Opisthorchis felineus</name>
    <dbReference type="NCBI Taxonomy" id="147828"/>
    <lineage>
        <taxon>Eukaryota</taxon>
        <taxon>Metazoa</taxon>
        <taxon>Spiralia</taxon>
        <taxon>Lophotrochozoa</taxon>
        <taxon>Platyhelminthes</taxon>
        <taxon>Trematoda</taxon>
        <taxon>Digenea</taxon>
        <taxon>Opisthorchiida</taxon>
        <taxon>Opisthorchiata</taxon>
        <taxon>Opisthorchiidae</taxon>
        <taxon>Opisthorchis</taxon>
    </lineage>
</organism>
<dbReference type="Proteomes" id="UP000308267">
    <property type="component" value="Unassembled WGS sequence"/>
</dbReference>
<gene>
    <name evidence="1" type="ORF">CRM22_002993</name>
</gene>
<evidence type="ECO:0000313" key="1">
    <source>
        <dbReference type="EMBL" id="TGZ70809.1"/>
    </source>
</evidence>
<dbReference type="AlphaFoldDB" id="A0A4S2M815"/>
<dbReference type="EMBL" id="SJOL01005104">
    <property type="protein sequence ID" value="TGZ70809.1"/>
    <property type="molecule type" value="Genomic_DNA"/>
</dbReference>
<protein>
    <submittedName>
        <fullName evidence="1">Uncharacterized protein</fullName>
    </submittedName>
</protein>